<dbReference type="RefSeq" id="WP_109745202.1">
    <property type="nucleotide sequence ID" value="NZ_QGGO01000039.1"/>
</dbReference>
<protein>
    <submittedName>
        <fullName evidence="3">Uncharacterized protein DUF3592</fullName>
    </submittedName>
</protein>
<keyword evidence="1" id="KW-1133">Transmembrane helix</keyword>
<dbReference type="InterPro" id="IPR021994">
    <property type="entry name" value="DUF3592"/>
</dbReference>
<evidence type="ECO:0000259" key="2">
    <source>
        <dbReference type="Pfam" id="PF12158"/>
    </source>
</evidence>
<dbReference type="Pfam" id="PF12158">
    <property type="entry name" value="DUF3592"/>
    <property type="match status" value="1"/>
</dbReference>
<feature type="domain" description="DUF3592" evidence="2">
    <location>
        <begin position="57"/>
        <end position="126"/>
    </location>
</feature>
<evidence type="ECO:0000313" key="4">
    <source>
        <dbReference type="Proteomes" id="UP000245489"/>
    </source>
</evidence>
<comment type="caution">
    <text evidence="3">The sequence shown here is derived from an EMBL/GenBank/DDBJ whole genome shotgun (WGS) entry which is preliminary data.</text>
</comment>
<keyword evidence="1" id="KW-0472">Membrane</keyword>
<proteinExistence type="predicted"/>
<accession>A0A316E2A9</accession>
<keyword evidence="4" id="KW-1185">Reference proteome</keyword>
<gene>
    <name evidence="3" type="ORF">LV89_04554</name>
</gene>
<evidence type="ECO:0000256" key="1">
    <source>
        <dbReference type="SAM" id="Phobius"/>
    </source>
</evidence>
<name>A0A316E2A9_9BACT</name>
<sequence>MVNILNSIFLISGRHGVYTGVPPTVMAGFVVVAAALILLGFFLTQKRRSWLQHSQLTQGEIVEISKRFDRSDRRGQHPIFFPVVSFSVNDRQFKIESDKGMAMLSQIGQKMQVRYNPENPYESALGESNIPGIKPSVFFALGLGLLMASLLLMFK</sequence>
<feature type="transmembrane region" description="Helical" evidence="1">
    <location>
        <begin position="20"/>
        <end position="43"/>
    </location>
</feature>
<evidence type="ECO:0000313" key="3">
    <source>
        <dbReference type="EMBL" id="PWK17000.1"/>
    </source>
</evidence>
<dbReference type="Proteomes" id="UP000245489">
    <property type="component" value="Unassembled WGS sequence"/>
</dbReference>
<organism evidence="3 4">
    <name type="scientific">Arcicella aurantiaca</name>
    <dbReference type="NCBI Taxonomy" id="591202"/>
    <lineage>
        <taxon>Bacteria</taxon>
        <taxon>Pseudomonadati</taxon>
        <taxon>Bacteroidota</taxon>
        <taxon>Cytophagia</taxon>
        <taxon>Cytophagales</taxon>
        <taxon>Flectobacillaceae</taxon>
        <taxon>Arcicella</taxon>
    </lineage>
</organism>
<dbReference type="OrthoDB" id="957222at2"/>
<feature type="transmembrane region" description="Helical" evidence="1">
    <location>
        <begin position="137"/>
        <end position="154"/>
    </location>
</feature>
<keyword evidence="1" id="KW-0812">Transmembrane</keyword>
<reference evidence="3 4" key="1">
    <citation type="submission" date="2018-05" db="EMBL/GenBank/DDBJ databases">
        <title>Genomic Encyclopedia of Archaeal and Bacterial Type Strains, Phase II (KMG-II): from individual species to whole genera.</title>
        <authorList>
            <person name="Goeker M."/>
        </authorList>
    </citation>
    <scope>NUCLEOTIDE SEQUENCE [LARGE SCALE GENOMIC DNA]</scope>
    <source>
        <strain evidence="3 4">DSM 22214</strain>
    </source>
</reference>
<dbReference type="AlphaFoldDB" id="A0A316E2A9"/>
<dbReference type="EMBL" id="QGGO01000039">
    <property type="protein sequence ID" value="PWK17000.1"/>
    <property type="molecule type" value="Genomic_DNA"/>
</dbReference>